<reference evidence="6" key="1">
    <citation type="journal article" date="2019" name="Int. J. Syst. Evol. Microbiol.">
        <title>The Global Catalogue of Microorganisms (GCM) 10K type strain sequencing project: providing services to taxonomists for standard genome sequencing and annotation.</title>
        <authorList>
            <consortium name="The Broad Institute Genomics Platform"/>
            <consortium name="The Broad Institute Genome Sequencing Center for Infectious Disease"/>
            <person name="Wu L."/>
            <person name="Ma J."/>
        </authorList>
    </citation>
    <scope>NUCLEOTIDE SEQUENCE [LARGE SCALE GENOMIC DNA]</scope>
    <source>
        <strain evidence="6">JCM 16924</strain>
    </source>
</reference>
<evidence type="ECO:0000256" key="3">
    <source>
        <dbReference type="SAM" id="Phobius"/>
    </source>
</evidence>
<keyword evidence="3" id="KW-1133">Transmembrane helix</keyword>
<feature type="transmembrane region" description="Helical" evidence="3">
    <location>
        <begin position="56"/>
        <end position="78"/>
    </location>
</feature>
<organism evidence="5 6">
    <name type="scientific">Streptomyces plumbiresistens</name>
    <dbReference type="NCBI Taxonomy" id="511811"/>
    <lineage>
        <taxon>Bacteria</taxon>
        <taxon>Bacillati</taxon>
        <taxon>Actinomycetota</taxon>
        <taxon>Actinomycetes</taxon>
        <taxon>Kitasatosporales</taxon>
        <taxon>Streptomycetaceae</taxon>
        <taxon>Streptomyces</taxon>
    </lineage>
</organism>
<name>A0ABP7Q010_9ACTN</name>
<evidence type="ECO:0000313" key="5">
    <source>
        <dbReference type="EMBL" id="GAA3974266.1"/>
    </source>
</evidence>
<dbReference type="RefSeq" id="WP_266434534.1">
    <property type="nucleotide sequence ID" value="NZ_BAAAZX010000001.1"/>
</dbReference>
<feature type="transmembrane region" description="Helical" evidence="3">
    <location>
        <begin position="27"/>
        <end position="44"/>
    </location>
</feature>
<keyword evidence="3" id="KW-0472">Membrane</keyword>
<keyword evidence="1" id="KW-0175">Coiled coil</keyword>
<evidence type="ECO:0000256" key="1">
    <source>
        <dbReference type="SAM" id="Coils"/>
    </source>
</evidence>
<dbReference type="Proteomes" id="UP001500456">
    <property type="component" value="Unassembled WGS sequence"/>
</dbReference>
<evidence type="ECO:0000256" key="2">
    <source>
        <dbReference type="SAM" id="MobiDB-lite"/>
    </source>
</evidence>
<evidence type="ECO:0000259" key="4">
    <source>
        <dbReference type="Pfam" id="PF10756"/>
    </source>
</evidence>
<protein>
    <submittedName>
        <fullName evidence="5">PH domain-containing protein</fullName>
    </submittedName>
</protein>
<feature type="domain" description="Low molecular weight protein antigen 6 PH" evidence="4">
    <location>
        <begin position="75"/>
        <end position="139"/>
    </location>
</feature>
<feature type="region of interest" description="Disordered" evidence="2">
    <location>
        <begin position="1"/>
        <end position="21"/>
    </location>
</feature>
<feature type="compositionally biased region" description="Low complexity" evidence="2">
    <location>
        <begin position="1"/>
        <end position="19"/>
    </location>
</feature>
<dbReference type="EMBL" id="BAAAZX010000001">
    <property type="protein sequence ID" value="GAA3974266.1"/>
    <property type="molecule type" value="Genomic_DNA"/>
</dbReference>
<dbReference type="InterPro" id="IPR019692">
    <property type="entry name" value="CFP-6_PH"/>
</dbReference>
<keyword evidence="6" id="KW-1185">Reference proteome</keyword>
<accession>A0ABP7Q010</accession>
<sequence length="232" mass="24287">MTTPEPQSSAPQPSAPQSPDRIYRSPAAMAGGFLLLGIAGWLGIDAIVSGEGRTPWLALAALILLVPLVVAFTLRPAVFANQERLRIRNPFRVIVLPWGQIEAMRSGYSNEAVAAGRKFQLWAVPVSLRGRKKAARREERRGADGAGRGGAFGGGLSGLSGAGGMLGGGRTAVPDGPVRAETDRIMDELRELQEAQAKSEAAQGEVTVRWAYEVVGPAVAGAVLLAILIATG</sequence>
<proteinExistence type="predicted"/>
<feature type="transmembrane region" description="Helical" evidence="3">
    <location>
        <begin position="210"/>
        <end position="230"/>
    </location>
</feature>
<feature type="coiled-coil region" evidence="1">
    <location>
        <begin position="178"/>
        <end position="205"/>
    </location>
</feature>
<gene>
    <name evidence="5" type="ORF">GCM10022232_01840</name>
</gene>
<comment type="caution">
    <text evidence="5">The sequence shown here is derived from an EMBL/GenBank/DDBJ whole genome shotgun (WGS) entry which is preliminary data.</text>
</comment>
<dbReference type="Pfam" id="PF10756">
    <property type="entry name" value="bPH_6"/>
    <property type="match status" value="1"/>
</dbReference>
<keyword evidence="3" id="KW-0812">Transmembrane</keyword>
<evidence type="ECO:0000313" key="6">
    <source>
        <dbReference type="Proteomes" id="UP001500456"/>
    </source>
</evidence>